<evidence type="ECO:0000313" key="4">
    <source>
        <dbReference type="Proteomes" id="UP001596207"/>
    </source>
</evidence>
<feature type="transmembrane region" description="Helical" evidence="2">
    <location>
        <begin position="87"/>
        <end position="108"/>
    </location>
</feature>
<feature type="transmembrane region" description="Helical" evidence="2">
    <location>
        <begin position="12"/>
        <end position="34"/>
    </location>
</feature>
<gene>
    <name evidence="3" type="ORF">ACFPZ4_12635</name>
</gene>
<keyword evidence="4" id="KW-1185">Reference proteome</keyword>
<evidence type="ECO:0000256" key="2">
    <source>
        <dbReference type="SAM" id="Phobius"/>
    </source>
</evidence>
<protein>
    <recommendedName>
        <fullName evidence="5">Integral membrane protein</fullName>
    </recommendedName>
</protein>
<feature type="compositionally biased region" description="Basic residues" evidence="1">
    <location>
        <begin position="326"/>
        <end position="342"/>
    </location>
</feature>
<dbReference type="Proteomes" id="UP001596207">
    <property type="component" value="Unassembled WGS sequence"/>
</dbReference>
<feature type="transmembrane region" description="Helical" evidence="2">
    <location>
        <begin position="54"/>
        <end position="75"/>
    </location>
</feature>
<keyword evidence="2" id="KW-0472">Membrane</keyword>
<evidence type="ECO:0008006" key="5">
    <source>
        <dbReference type="Google" id="ProtNLM"/>
    </source>
</evidence>
<proteinExistence type="predicted"/>
<feature type="transmembrane region" description="Helical" evidence="2">
    <location>
        <begin position="120"/>
        <end position="142"/>
    </location>
</feature>
<feature type="non-terminal residue" evidence="3">
    <location>
        <position position="356"/>
    </location>
</feature>
<keyword evidence="2" id="KW-1133">Transmembrane helix</keyword>
<evidence type="ECO:0000256" key="1">
    <source>
        <dbReference type="SAM" id="MobiDB-lite"/>
    </source>
</evidence>
<feature type="region of interest" description="Disordered" evidence="1">
    <location>
        <begin position="293"/>
        <end position="356"/>
    </location>
</feature>
<feature type="transmembrane region" description="Helical" evidence="2">
    <location>
        <begin position="149"/>
        <end position="172"/>
    </location>
</feature>
<reference evidence="4" key="1">
    <citation type="journal article" date="2019" name="Int. J. Syst. Evol. Microbiol.">
        <title>The Global Catalogue of Microorganisms (GCM) 10K type strain sequencing project: providing services to taxonomists for standard genome sequencing and annotation.</title>
        <authorList>
            <consortium name="The Broad Institute Genomics Platform"/>
            <consortium name="The Broad Institute Genome Sequencing Center for Infectious Disease"/>
            <person name="Wu L."/>
            <person name="Ma J."/>
        </authorList>
    </citation>
    <scope>NUCLEOTIDE SEQUENCE [LARGE SCALE GENOMIC DNA]</scope>
    <source>
        <strain evidence="4">CGMCC 4.7173</strain>
    </source>
</reference>
<feature type="transmembrane region" description="Helical" evidence="2">
    <location>
        <begin position="256"/>
        <end position="278"/>
    </location>
</feature>
<feature type="transmembrane region" description="Helical" evidence="2">
    <location>
        <begin position="223"/>
        <end position="244"/>
    </location>
</feature>
<name>A0ABW1HLS1_9ACTN</name>
<sequence>MAFRTWGKPLSTVLGVSMLAGAGQLGVAYGFGIVRIAGDFTDATVNRWPAQLVWVGWCAALAAVVGAVVTERLVSADPVTGTTTGRLALAGAAALGATVVAPLCMQPARATQLNSVDPVWAMGICATLGAVVGAGAALAVLLRPPLGWNVAAVAGTVWFVALVSALPALAGTGPLPTVRLGVFEPGWLAADAAQGLATIVLPLVALLAGAASGALARRRGHPPLIAGATGAAGPVLVAFAYLTAGPGDSADRYQLAPYYGALLAVATGLLAATAAVLARWPLFARSASADPLADGPAGGVDPAAGVPAADLARAGGAPLPWPGRPPAHRPRDRRRRPARRPAGRGWGGGRRGGRGP</sequence>
<dbReference type="EMBL" id="JBHSQQ010000059">
    <property type="protein sequence ID" value="MFC5942316.1"/>
    <property type="molecule type" value="Genomic_DNA"/>
</dbReference>
<feature type="transmembrane region" description="Helical" evidence="2">
    <location>
        <begin position="192"/>
        <end position="216"/>
    </location>
</feature>
<accession>A0ABW1HLS1</accession>
<keyword evidence="2" id="KW-0812">Transmembrane</keyword>
<evidence type="ECO:0000313" key="3">
    <source>
        <dbReference type="EMBL" id="MFC5942316.1"/>
    </source>
</evidence>
<organism evidence="3 4">
    <name type="scientific">Micromonospora harpali</name>
    <dbReference type="NCBI Taxonomy" id="1490225"/>
    <lineage>
        <taxon>Bacteria</taxon>
        <taxon>Bacillati</taxon>
        <taxon>Actinomycetota</taxon>
        <taxon>Actinomycetes</taxon>
        <taxon>Micromonosporales</taxon>
        <taxon>Micromonosporaceae</taxon>
        <taxon>Micromonospora</taxon>
    </lineage>
</organism>
<comment type="caution">
    <text evidence="3">The sequence shown here is derived from an EMBL/GenBank/DDBJ whole genome shotgun (WGS) entry which is preliminary data.</text>
</comment>
<feature type="compositionally biased region" description="Low complexity" evidence="1">
    <location>
        <begin position="293"/>
        <end position="312"/>
    </location>
</feature>